<gene>
    <name evidence="2" type="ORF">ZEAMMB73_Zm00001d014347</name>
</gene>
<dbReference type="InterPro" id="IPR023214">
    <property type="entry name" value="HAD_sf"/>
</dbReference>
<evidence type="ECO:0000313" key="2">
    <source>
        <dbReference type="EMBL" id="AQK66001.1"/>
    </source>
</evidence>
<accession>A0A1D6GSL0</accession>
<organism evidence="2">
    <name type="scientific">Zea mays</name>
    <name type="common">Maize</name>
    <dbReference type="NCBI Taxonomy" id="4577"/>
    <lineage>
        <taxon>Eukaryota</taxon>
        <taxon>Viridiplantae</taxon>
        <taxon>Streptophyta</taxon>
        <taxon>Embryophyta</taxon>
        <taxon>Tracheophyta</taxon>
        <taxon>Spermatophyta</taxon>
        <taxon>Magnoliopsida</taxon>
        <taxon>Liliopsida</taxon>
        <taxon>Poales</taxon>
        <taxon>Poaceae</taxon>
        <taxon>PACMAD clade</taxon>
        <taxon>Panicoideae</taxon>
        <taxon>Andropogonodae</taxon>
        <taxon>Andropogoneae</taxon>
        <taxon>Tripsacinae</taxon>
        <taxon>Zea</taxon>
    </lineage>
</organism>
<dbReference type="EMBL" id="CM000781">
    <property type="protein sequence ID" value="AQK66001.1"/>
    <property type="molecule type" value="Genomic_DNA"/>
</dbReference>
<dbReference type="PANTHER" id="PTHR42861">
    <property type="entry name" value="CALCIUM-TRANSPORTING ATPASE"/>
    <property type="match status" value="1"/>
</dbReference>
<evidence type="ECO:0000256" key="1">
    <source>
        <dbReference type="SAM" id="MobiDB-lite"/>
    </source>
</evidence>
<proteinExistence type="predicted"/>
<feature type="region of interest" description="Disordered" evidence="1">
    <location>
        <begin position="22"/>
        <end position="55"/>
    </location>
</feature>
<dbReference type="Gene3D" id="3.40.50.1000">
    <property type="entry name" value="HAD superfamily/HAD-like"/>
    <property type="match status" value="1"/>
</dbReference>
<dbReference type="AlphaFoldDB" id="A0A1D6GSL0"/>
<sequence>MKLLDSSDPLLAPIAAQSMVQKGVMKDHDISLSSCHPPPPPPPPRHDSAGPLNLDVNDKMITGDQLAIGKETTRRLGMGTKCKDESLASLPIDELTEKADGFARVFPAWFYASCADMEV</sequence>
<reference evidence="2" key="1">
    <citation type="submission" date="2015-12" db="EMBL/GenBank/DDBJ databases">
        <title>Update maize B73 reference genome by single molecule sequencing technologies.</title>
        <authorList>
            <consortium name="Maize Genome Sequencing Project"/>
            <person name="Ware D."/>
        </authorList>
    </citation>
    <scope>NUCLEOTIDE SEQUENCE</scope>
    <source>
        <tissue evidence="2">Seedling</tissue>
    </source>
</reference>
<protein>
    <submittedName>
        <fullName evidence="2">H(+)-ATPase 5</fullName>
    </submittedName>
</protein>
<name>A0A1D6GSL0_MAIZE</name>